<dbReference type="KEGG" id="hhw:NCTC503_00523"/>
<evidence type="ECO:0000313" key="2">
    <source>
        <dbReference type="Proteomes" id="UP000308489"/>
    </source>
</evidence>
<dbReference type="AlphaFoldDB" id="A0A4U9QZR1"/>
<name>A0A4U9QZR1_HATHI</name>
<accession>A0A4U9QZR1</accession>
<protein>
    <submittedName>
        <fullName evidence="1">Uncharacterized protein</fullName>
    </submittedName>
</protein>
<dbReference type="OrthoDB" id="2591193at2"/>
<dbReference type="Proteomes" id="UP000308489">
    <property type="component" value="Chromosome 1"/>
</dbReference>
<evidence type="ECO:0000313" key="1">
    <source>
        <dbReference type="EMBL" id="VTQ84342.1"/>
    </source>
</evidence>
<sequence>MFDINFRIVDDSEYLSNINTHQFDTDGVDVEGFFCLNFDGNIEGYYHENKLNEFEVGYELITLWFDLLIDVILILEEKSKYVALKEIECVDSWPEFIRNDDVLTVSFAKYSGENNGDFLIVVKKEGFKYPTWKEVIISFSEFKCKVKIKANQYIREVGKINPELLNTKIMAKLYRKIHSI</sequence>
<proteinExistence type="predicted"/>
<dbReference type="EMBL" id="LR590481">
    <property type="protein sequence ID" value="VTQ84342.1"/>
    <property type="molecule type" value="Genomic_DNA"/>
</dbReference>
<keyword evidence="2" id="KW-1185">Reference proteome</keyword>
<gene>
    <name evidence="1" type="ORF">NCTC503_00523</name>
</gene>
<dbReference type="RefSeq" id="WP_138209304.1">
    <property type="nucleotide sequence ID" value="NZ_CBCRUQ010000009.1"/>
</dbReference>
<organism evidence="1 2">
    <name type="scientific">Hathewaya histolytica</name>
    <name type="common">Clostridium histolyticum</name>
    <dbReference type="NCBI Taxonomy" id="1498"/>
    <lineage>
        <taxon>Bacteria</taxon>
        <taxon>Bacillati</taxon>
        <taxon>Bacillota</taxon>
        <taxon>Clostridia</taxon>
        <taxon>Eubacteriales</taxon>
        <taxon>Clostridiaceae</taxon>
        <taxon>Hathewaya</taxon>
    </lineage>
</organism>
<reference evidence="1 2" key="1">
    <citation type="submission" date="2019-05" db="EMBL/GenBank/DDBJ databases">
        <authorList>
            <consortium name="Pathogen Informatics"/>
        </authorList>
    </citation>
    <scope>NUCLEOTIDE SEQUENCE [LARGE SCALE GENOMIC DNA]</scope>
    <source>
        <strain evidence="1 2">NCTC503</strain>
    </source>
</reference>